<organism evidence="2 3">
    <name type="scientific">Purpureocillium lilacinum</name>
    <name type="common">Paecilomyces lilacinus</name>
    <dbReference type="NCBI Taxonomy" id="33203"/>
    <lineage>
        <taxon>Eukaryota</taxon>
        <taxon>Fungi</taxon>
        <taxon>Dikarya</taxon>
        <taxon>Ascomycota</taxon>
        <taxon>Pezizomycotina</taxon>
        <taxon>Sordariomycetes</taxon>
        <taxon>Hypocreomycetidae</taxon>
        <taxon>Hypocreales</taxon>
        <taxon>Ophiocordycipitaceae</taxon>
        <taxon>Purpureocillium</taxon>
    </lineage>
</organism>
<comment type="caution">
    <text evidence="2">The sequence shown here is derived from an EMBL/GenBank/DDBJ whole genome shotgun (WGS) entry which is preliminary data.</text>
</comment>
<reference evidence="2 3" key="1">
    <citation type="journal article" date="2024" name="Microbiol. Resour. Announc.">
        <title>Genome annotations for the ascomycete fungi Trichoderma harzianum, Trichoderma aggressivum, and Purpureocillium lilacinum.</title>
        <authorList>
            <person name="Beijen E.P.W."/>
            <person name="Ohm R.A."/>
        </authorList>
    </citation>
    <scope>NUCLEOTIDE SEQUENCE [LARGE SCALE GENOMIC DNA]</scope>
    <source>
        <strain evidence="2 3">CBS 150709</strain>
    </source>
</reference>
<dbReference type="Proteomes" id="UP001287286">
    <property type="component" value="Unassembled WGS sequence"/>
</dbReference>
<proteinExistence type="predicted"/>
<protein>
    <submittedName>
        <fullName evidence="2">Uncharacterized protein</fullName>
    </submittedName>
</protein>
<name>A0ABR0CA95_PURLI</name>
<accession>A0ABR0CA95</accession>
<evidence type="ECO:0000313" key="3">
    <source>
        <dbReference type="Proteomes" id="UP001287286"/>
    </source>
</evidence>
<feature type="region of interest" description="Disordered" evidence="1">
    <location>
        <begin position="1"/>
        <end position="57"/>
    </location>
</feature>
<sequence>MAARSSSSLNVEAGSAGPTRPPSNHGDSNAAIPGQPSWTNSPQRIISGDSDGAQYEASRNSTCATPHLEEYHCITAGSYRLCTLGYGRRLDATTHGMVWRLTAVRKGDLALNVETGGGDVTSDHGDYLAPVQVGLTPAENGFGKKALDS</sequence>
<evidence type="ECO:0000256" key="1">
    <source>
        <dbReference type="SAM" id="MobiDB-lite"/>
    </source>
</evidence>
<evidence type="ECO:0000313" key="2">
    <source>
        <dbReference type="EMBL" id="KAK4092991.1"/>
    </source>
</evidence>
<keyword evidence="3" id="KW-1185">Reference proteome</keyword>
<dbReference type="EMBL" id="JAWRVI010000007">
    <property type="protein sequence ID" value="KAK4092991.1"/>
    <property type="molecule type" value="Genomic_DNA"/>
</dbReference>
<feature type="compositionally biased region" description="Polar residues" evidence="1">
    <location>
        <begin position="1"/>
        <end position="10"/>
    </location>
</feature>
<gene>
    <name evidence="2" type="ORF">Purlil1_2916</name>
</gene>